<feature type="transmembrane region" description="Helical" evidence="1">
    <location>
        <begin position="340"/>
        <end position="364"/>
    </location>
</feature>
<feature type="transmembrane region" description="Helical" evidence="1">
    <location>
        <begin position="376"/>
        <end position="394"/>
    </location>
</feature>
<evidence type="ECO:0000313" key="3">
    <source>
        <dbReference type="Proteomes" id="UP001595821"/>
    </source>
</evidence>
<keyword evidence="1" id="KW-1133">Transmembrane helix</keyword>
<dbReference type="Proteomes" id="UP001595821">
    <property type="component" value="Unassembled WGS sequence"/>
</dbReference>
<dbReference type="EMBL" id="JBHSDJ010000094">
    <property type="protein sequence ID" value="MFC4247741.1"/>
    <property type="molecule type" value="Genomic_DNA"/>
</dbReference>
<comment type="caution">
    <text evidence="2">The sequence shown here is derived from an EMBL/GenBank/DDBJ whole genome shotgun (WGS) entry which is preliminary data.</text>
</comment>
<accession>A0ABD5P1A0</accession>
<feature type="transmembrane region" description="Helical" evidence="1">
    <location>
        <begin position="472"/>
        <end position="491"/>
    </location>
</feature>
<gene>
    <name evidence="2" type="ORF">ACFOZ7_12325</name>
</gene>
<name>A0ABD5P1A0_9EURY</name>
<dbReference type="AlphaFoldDB" id="A0ABD5P1A0"/>
<feature type="transmembrane region" description="Helical" evidence="1">
    <location>
        <begin position="217"/>
        <end position="243"/>
    </location>
</feature>
<dbReference type="InterPro" id="IPR055941">
    <property type="entry name" value="DUF7519"/>
</dbReference>
<feature type="transmembrane region" description="Helical" evidence="1">
    <location>
        <begin position="71"/>
        <end position="90"/>
    </location>
</feature>
<evidence type="ECO:0000313" key="2">
    <source>
        <dbReference type="EMBL" id="MFC4247741.1"/>
    </source>
</evidence>
<organism evidence="2 3">
    <name type="scientific">Natribaculum luteum</name>
    <dbReference type="NCBI Taxonomy" id="1586232"/>
    <lineage>
        <taxon>Archaea</taxon>
        <taxon>Methanobacteriati</taxon>
        <taxon>Methanobacteriota</taxon>
        <taxon>Stenosarchaea group</taxon>
        <taxon>Halobacteria</taxon>
        <taxon>Halobacteriales</taxon>
        <taxon>Natrialbaceae</taxon>
        <taxon>Natribaculum</taxon>
    </lineage>
</organism>
<feature type="transmembrane region" description="Helical" evidence="1">
    <location>
        <begin position="129"/>
        <end position="147"/>
    </location>
</feature>
<keyword evidence="1" id="KW-0472">Membrane</keyword>
<feature type="transmembrane region" description="Helical" evidence="1">
    <location>
        <begin position="177"/>
        <end position="196"/>
    </location>
</feature>
<evidence type="ECO:0000256" key="1">
    <source>
        <dbReference type="SAM" id="Phobius"/>
    </source>
</evidence>
<feature type="transmembrane region" description="Helical" evidence="1">
    <location>
        <begin position="96"/>
        <end position="117"/>
    </location>
</feature>
<evidence type="ECO:0008006" key="4">
    <source>
        <dbReference type="Google" id="ProtNLM"/>
    </source>
</evidence>
<feature type="transmembrane region" description="Helical" evidence="1">
    <location>
        <begin position="437"/>
        <end position="460"/>
    </location>
</feature>
<dbReference type="RefSeq" id="WP_246972022.1">
    <property type="nucleotide sequence ID" value="NZ_CP095397.1"/>
</dbReference>
<sequence length="492" mass="51291">MRSEHITLPVTSVATATLIGIVTTAVILLTVHPTMVSGGLAAIAAVGGGFVLAGGLVALEKQTPIGVSTGGIATFVGTLLIVASIAVTSFNTPPIAAVAAGFAISGVATLAFVAVGYTDPSLFRIHSKLLVQVAITPLILGLVLLNSPSLSLNAATSAITSTHSAYLRTISKEGMQVSASITLIHLFAVYLLIYATSSQFKQLDLISYSQQRRVSRLGLKAIFIIGFVALGPPLIYVISRLSMFSGSETVLSGIPSILELQPLFFGAEAVLLTLLCLSFVLRIIRWARLEQAVTLVSYLVVPFILTISVTTTFTLAPNELVLNRFLVHVPGYNGFSMEQLIGIAALSSGLIFVLLSVALTTLWLSTGVIYRLESRGVPATTSAGLFLGAALLGFTGAWPPVVACCLIGSILTWDILENGVTLGEQLNGRFNAIQNELAHGLASGAVGGLAVVIALGTYSITVSLQSGKAPSLLILSPLLFAGVTFALALRYI</sequence>
<feature type="transmembrane region" description="Helical" evidence="1">
    <location>
        <begin position="296"/>
        <end position="316"/>
    </location>
</feature>
<proteinExistence type="predicted"/>
<feature type="transmembrane region" description="Helical" evidence="1">
    <location>
        <begin position="38"/>
        <end position="59"/>
    </location>
</feature>
<protein>
    <recommendedName>
        <fullName evidence="4">Oligopeptide transporter, OPT family</fullName>
    </recommendedName>
</protein>
<feature type="transmembrane region" description="Helical" evidence="1">
    <location>
        <begin position="12"/>
        <end position="32"/>
    </location>
</feature>
<dbReference type="GeneID" id="71852758"/>
<keyword evidence="1" id="KW-0812">Transmembrane</keyword>
<dbReference type="Pfam" id="PF24363">
    <property type="entry name" value="DUF7519"/>
    <property type="match status" value="1"/>
</dbReference>
<feature type="transmembrane region" description="Helical" evidence="1">
    <location>
        <begin position="263"/>
        <end position="284"/>
    </location>
</feature>
<reference evidence="2 3" key="1">
    <citation type="journal article" date="2014" name="Int. J. Syst. Evol. Microbiol.">
        <title>Complete genome sequence of Corynebacterium casei LMG S-19264T (=DSM 44701T), isolated from a smear-ripened cheese.</title>
        <authorList>
            <consortium name="US DOE Joint Genome Institute (JGI-PGF)"/>
            <person name="Walter F."/>
            <person name="Albersmeier A."/>
            <person name="Kalinowski J."/>
            <person name="Ruckert C."/>
        </authorList>
    </citation>
    <scope>NUCLEOTIDE SEQUENCE [LARGE SCALE GENOMIC DNA]</scope>
    <source>
        <strain evidence="2 3">IBRC-M 10912</strain>
    </source>
</reference>